<protein>
    <recommendedName>
        <fullName evidence="3 5">acylphosphatase</fullName>
        <ecNumber evidence="2 5">3.6.1.7</ecNumber>
    </recommendedName>
</protein>
<evidence type="ECO:0000256" key="5">
    <source>
        <dbReference type="PROSITE-ProRule" id="PRU00520"/>
    </source>
</evidence>
<gene>
    <name evidence="9" type="primary">acyP</name>
    <name evidence="8" type="ORF">C0Z10_00725</name>
    <name evidence="9" type="ORF">NCTC13652_01760</name>
</gene>
<dbReference type="InterPro" id="IPR001792">
    <property type="entry name" value="Acylphosphatase-like_dom"/>
</dbReference>
<dbReference type="EC" id="3.6.1.7" evidence="2 5"/>
<comment type="similarity">
    <text evidence="1 6">Belongs to the acylphosphatase family.</text>
</comment>
<keyword evidence="10" id="KW-1185">Reference proteome</keyword>
<dbReference type="GeneID" id="82884512"/>
<evidence type="ECO:0000313" key="8">
    <source>
        <dbReference type="EMBL" id="AZZ38516.1"/>
    </source>
</evidence>
<dbReference type="EMBL" id="LR134473">
    <property type="protein sequence ID" value="VEI03553.1"/>
    <property type="molecule type" value="Genomic_DNA"/>
</dbReference>
<accession>A0A3T0S3V4</accession>
<dbReference type="KEGG" id="aji:C0Z10_00725"/>
<dbReference type="Gene3D" id="3.30.70.100">
    <property type="match status" value="1"/>
</dbReference>
<dbReference type="GO" id="GO:0003998">
    <property type="term" value="F:acylphosphatase activity"/>
    <property type="evidence" value="ECO:0007669"/>
    <property type="project" value="UniProtKB-EC"/>
</dbReference>
<feature type="active site" evidence="5">
    <location>
        <position position="38"/>
    </location>
</feature>
<dbReference type="Pfam" id="PF00708">
    <property type="entry name" value="Acylphosphatase"/>
    <property type="match status" value="1"/>
</dbReference>
<comment type="catalytic activity">
    <reaction evidence="4 5">
        <text>an acyl phosphate + H2O = a carboxylate + phosphate + H(+)</text>
        <dbReference type="Rhea" id="RHEA:14965"/>
        <dbReference type="ChEBI" id="CHEBI:15377"/>
        <dbReference type="ChEBI" id="CHEBI:15378"/>
        <dbReference type="ChEBI" id="CHEBI:29067"/>
        <dbReference type="ChEBI" id="CHEBI:43474"/>
        <dbReference type="ChEBI" id="CHEBI:59918"/>
        <dbReference type="EC" id="3.6.1.7"/>
    </reaction>
</comment>
<dbReference type="STRING" id="1122997.GCA_000425285_00128"/>
<dbReference type="OrthoDB" id="3182027at2"/>
<dbReference type="PRINTS" id="PR00112">
    <property type="entry name" value="ACYLPHPHTASE"/>
</dbReference>
<feature type="domain" description="Acylphosphatase-like" evidence="7">
    <location>
        <begin position="5"/>
        <end position="91"/>
    </location>
</feature>
<evidence type="ECO:0000256" key="2">
    <source>
        <dbReference type="ARBA" id="ARBA00012150"/>
    </source>
</evidence>
<evidence type="ECO:0000313" key="10">
    <source>
        <dbReference type="Proteomes" id="UP000277858"/>
    </source>
</evidence>
<dbReference type="PROSITE" id="PS51160">
    <property type="entry name" value="ACYLPHOSPHATASE_3"/>
    <property type="match status" value="1"/>
</dbReference>
<proteinExistence type="inferred from homology"/>
<dbReference type="AlphaFoldDB" id="A0A3T0S3V4"/>
<reference evidence="9 10" key="2">
    <citation type="submission" date="2018-12" db="EMBL/GenBank/DDBJ databases">
        <authorList>
            <consortium name="Pathogen Informatics"/>
        </authorList>
    </citation>
    <scope>NUCLEOTIDE SEQUENCE [LARGE SCALE GENOMIC DNA]</scope>
    <source>
        <strain evidence="9 10">NCTC13652</strain>
    </source>
</reference>
<dbReference type="Proteomes" id="UP000285875">
    <property type="component" value="Chromosome"/>
</dbReference>
<evidence type="ECO:0000313" key="11">
    <source>
        <dbReference type="Proteomes" id="UP000285875"/>
    </source>
</evidence>
<organism evidence="8 11">
    <name type="scientific">Acidipropionibacterium jensenii</name>
    <dbReference type="NCBI Taxonomy" id="1749"/>
    <lineage>
        <taxon>Bacteria</taxon>
        <taxon>Bacillati</taxon>
        <taxon>Actinomycetota</taxon>
        <taxon>Actinomycetes</taxon>
        <taxon>Propionibacteriales</taxon>
        <taxon>Propionibacteriaceae</taxon>
        <taxon>Acidipropionibacterium</taxon>
    </lineage>
</organism>
<dbReference type="PANTHER" id="PTHR47268:SF4">
    <property type="entry name" value="ACYLPHOSPHATASE"/>
    <property type="match status" value="1"/>
</dbReference>
<evidence type="ECO:0000256" key="1">
    <source>
        <dbReference type="ARBA" id="ARBA00005614"/>
    </source>
</evidence>
<keyword evidence="5 8" id="KW-0378">Hydrolase</keyword>
<dbReference type="RefSeq" id="WP_028702032.1">
    <property type="nucleotide sequence ID" value="NZ_CP025570.1"/>
</dbReference>
<evidence type="ECO:0000313" key="9">
    <source>
        <dbReference type="EMBL" id="VEI03553.1"/>
    </source>
</evidence>
<evidence type="ECO:0000256" key="3">
    <source>
        <dbReference type="ARBA" id="ARBA00015991"/>
    </source>
</evidence>
<dbReference type="SUPFAM" id="SSF54975">
    <property type="entry name" value="Acylphosphatase/BLUF domain-like"/>
    <property type="match status" value="1"/>
</dbReference>
<dbReference type="PANTHER" id="PTHR47268">
    <property type="entry name" value="ACYLPHOSPHATASE"/>
    <property type="match status" value="1"/>
</dbReference>
<name>A0A3T0S3V4_9ACTN</name>
<dbReference type="InterPro" id="IPR036046">
    <property type="entry name" value="Acylphosphatase-like_dom_sf"/>
</dbReference>
<dbReference type="PROSITE" id="PS00150">
    <property type="entry name" value="ACYLPHOSPHATASE_1"/>
    <property type="match status" value="1"/>
</dbReference>
<sequence length="91" mass="9514">MSTVHVHVIVRGRVQGVGFRWFTQSAAESLGVAGTVRNCADGTVKAELEGPEEDVDSVVAMLHRGPGMSRVDGVETMPAAVTGMSGFRVTG</sequence>
<reference evidence="11" key="1">
    <citation type="submission" date="2017-12" db="EMBL/GenBank/DDBJ databases">
        <title>Whole genome sequencing of Acidipropionibacterium jensenii strains JS279 and JS280.</title>
        <authorList>
            <person name="Deptula P."/>
            <person name="Laine P."/>
            <person name="Smolander O.-P."/>
            <person name="Paulin L."/>
            <person name="Auvinen P."/>
            <person name="Varmanen P."/>
        </authorList>
    </citation>
    <scope>NUCLEOTIDE SEQUENCE [LARGE SCALE GENOMIC DNA]</scope>
    <source>
        <strain evidence="11">JS280</strain>
    </source>
</reference>
<feature type="active site" evidence="5">
    <location>
        <position position="20"/>
    </location>
</feature>
<evidence type="ECO:0000259" key="7">
    <source>
        <dbReference type="PROSITE" id="PS51160"/>
    </source>
</evidence>
<evidence type="ECO:0000256" key="6">
    <source>
        <dbReference type="RuleBase" id="RU004168"/>
    </source>
</evidence>
<evidence type="ECO:0000256" key="4">
    <source>
        <dbReference type="ARBA" id="ARBA00047645"/>
    </source>
</evidence>
<dbReference type="Proteomes" id="UP000277858">
    <property type="component" value="Chromosome"/>
</dbReference>
<reference evidence="8" key="3">
    <citation type="journal article" date="2019" name="Microorganisms">
        <title>Red-Brown Pigmentation of Acidipropionibacterium jensenii Is Tied to Haemolytic Activity and cyl-Like Gene Cluster.</title>
        <authorList>
            <person name="Deptula P."/>
            <person name="Loivamaa I."/>
            <person name="Smolander O.P."/>
            <person name="Laine P."/>
            <person name="Roberts R.J."/>
            <person name="Piironen V."/>
            <person name="Paulin L."/>
            <person name="Savijoki K."/>
            <person name="Auvinen P."/>
            <person name="Varmanen P."/>
        </authorList>
    </citation>
    <scope>NUCLEOTIDE SEQUENCE</scope>
    <source>
        <strain evidence="8">JS280</strain>
    </source>
</reference>
<dbReference type="InterPro" id="IPR017968">
    <property type="entry name" value="Acylphosphatase_CS"/>
</dbReference>
<dbReference type="EMBL" id="CP025570">
    <property type="protein sequence ID" value="AZZ38516.1"/>
    <property type="molecule type" value="Genomic_DNA"/>
</dbReference>
<dbReference type="InterPro" id="IPR020456">
    <property type="entry name" value="Acylphosphatase"/>
</dbReference>